<proteinExistence type="inferred from homology"/>
<evidence type="ECO:0000256" key="1">
    <source>
        <dbReference type="ARBA" id="ARBA00004127"/>
    </source>
</evidence>
<evidence type="ECO:0000256" key="5">
    <source>
        <dbReference type="ARBA" id="ARBA00022989"/>
    </source>
</evidence>
<comment type="similarity">
    <text evidence="2">Belongs to the cation diffusion facilitator (CDF) transporter (TC 2.A.4) family. SLC30A subfamily.</text>
</comment>
<keyword evidence="6" id="KW-0406">Ion transport</keyword>
<dbReference type="Gene3D" id="1.20.1510.10">
    <property type="entry name" value="Cation efflux protein transmembrane domain"/>
    <property type="match status" value="1"/>
</dbReference>
<dbReference type="SUPFAM" id="SSF161111">
    <property type="entry name" value="Cation efflux protein transmembrane domain-like"/>
    <property type="match status" value="1"/>
</dbReference>
<dbReference type="InterPro" id="IPR058533">
    <property type="entry name" value="Cation_efflux_TM"/>
</dbReference>
<evidence type="ECO:0000256" key="7">
    <source>
        <dbReference type="ARBA" id="ARBA00023136"/>
    </source>
</evidence>
<evidence type="ECO:0000259" key="10">
    <source>
        <dbReference type="Pfam" id="PF16916"/>
    </source>
</evidence>
<dbReference type="Pfam" id="PF01545">
    <property type="entry name" value="Cation_efflux"/>
    <property type="match status" value="1"/>
</dbReference>
<dbReference type="InterPro" id="IPR027469">
    <property type="entry name" value="Cation_efflux_TMD_sf"/>
</dbReference>
<accession>A0A0N4VAI0</accession>
<feature type="transmembrane region" description="Helical" evidence="8">
    <location>
        <begin position="158"/>
        <end position="175"/>
    </location>
</feature>
<evidence type="ECO:0000256" key="3">
    <source>
        <dbReference type="ARBA" id="ARBA00022448"/>
    </source>
</evidence>
<dbReference type="Proteomes" id="UP000274131">
    <property type="component" value="Unassembled WGS sequence"/>
</dbReference>
<dbReference type="FunFam" id="3.30.70.1350:FF:000001">
    <property type="entry name" value="Metal tolerance protein 11"/>
    <property type="match status" value="1"/>
</dbReference>
<feature type="transmembrane region" description="Helical" evidence="8">
    <location>
        <begin position="181"/>
        <end position="198"/>
    </location>
</feature>
<feature type="domain" description="Cation efflux protein cytoplasmic" evidence="10">
    <location>
        <begin position="212"/>
        <end position="286"/>
    </location>
</feature>
<feature type="transmembrane region" description="Helical" evidence="8">
    <location>
        <begin position="78"/>
        <end position="103"/>
    </location>
</feature>
<sequence>MKKFRDKYLAWATLLVNVVMVAAKIIASYLSHSMSIISTLVDSAMDITSGVVIYICVRMINKTNPYEYPIGRNRLEPVSILIVAVIMIMANLMIIIETALAVIDKTVINFIWINPIVTIPVTSVMCAGTFFKLVILIFCKKYDSPNSRVLALDQRNDIITNIVALVAAFIGHRWWKYADPVGGFLVCLFIAKSWLGIARKQIPLLVGKAAKPEYISRLSKIAINYDPRIESIETLTVYHLGEKFLVELHVIMSADMLLHEAHDISGSLQMKLERLPFVERAFVHCDYGKEDEEHINHFR</sequence>
<dbReference type="Pfam" id="PF16916">
    <property type="entry name" value="ZT_dimer"/>
    <property type="match status" value="1"/>
</dbReference>
<dbReference type="InterPro" id="IPR002524">
    <property type="entry name" value="Cation_efflux"/>
</dbReference>
<evidence type="ECO:0000256" key="8">
    <source>
        <dbReference type="SAM" id="Phobius"/>
    </source>
</evidence>
<dbReference type="WBParaSite" id="EVEC_0000747301-mRNA-1">
    <property type="protein sequence ID" value="EVEC_0000747301-mRNA-1"/>
    <property type="gene ID" value="EVEC_0000747301"/>
</dbReference>
<evidence type="ECO:0000313" key="11">
    <source>
        <dbReference type="EMBL" id="VDD92243.1"/>
    </source>
</evidence>
<comment type="subcellular location">
    <subcellularLocation>
        <location evidence="1">Endomembrane system</location>
        <topology evidence="1">Multi-pass membrane protein</topology>
    </subcellularLocation>
</comment>
<dbReference type="GO" id="GO:0008324">
    <property type="term" value="F:monoatomic cation transmembrane transporter activity"/>
    <property type="evidence" value="ECO:0007669"/>
    <property type="project" value="InterPro"/>
</dbReference>
<dbReference type="InterPro" id="IPR036837">
    <property type="entry name" value="Cation_efflux_CTD_sf"/>
</dbReference>
<dbReference type="PANTHER" id="PTHR43840">
    <property type="entry name" value="MITOCHONDRIAL METAL TRANSPORTER 1-RELATED"/>
    <property type="match status" value="1"/>
</dbReference>
<dbReference type="EMBL" id="UXUI01008732">
    <property type="protein sequence ID" value="VDD92243.1"/>
    <property type="molecule type" value="Genomic_DNA"/>
</dbReference>
<dbReference type="GO" id="GO:0012505">
    <property type="term" value="C:endomembrane system"/>
    <property type="evidence" value="ECO:0007669"/>
    <property type="project" value="UniProtKB-SubCell"/>
</dbReference>
<reference evidence="11 12" key="2">
    <citation type="submission" date="2018-10" db="EMBL/GenBank/DDBJ databases">
        <authorList>
            <consortium name="Pathogen Informatics"/>
        </authorList>
    </citation>
    <scope>NUCLEOTIDE SEQUENCE [LARGE SCALE GENOMIC DNA]</scope>
</reference>
<dbReference type="InterPro" id="IPR027470">
    <property type="entry name" value="Cation_efflux_CTD"/>
</dbReference>
<dbReference type="GO" id="GO:0016020">
    <property type="term" value="C:membrane"/>
    <property type="evidence" value="ECO:0007669"/>
    <property type="project" value="InterPro"/>
</dbReference>
<evidence type="ECO:0000256" key="2">
    <source>
        <dbReference type="ARBA" id="ARBA00008873"/>
    </source>
</evidence>
<dbReference type="STRING" id="51028.A0A0N4VAI0"/>
<keyword evidence="5 8" id="KW-1133">Transmembrane helix</keyword>
<evidence type="ECO:0000313" key="12">
    <source>
        <dbReference type="Proteomes" id="UP000274131"/>
    </source>
</evidence>
<evidence type="ECO:0000313" key="13">
    <source>
        <dbReference type="WBParaSite" id="EVEC_0000747301-mRNA-1"/>
    </source>
</evidence>
<feature type="transmembrane region" description="Helical" evidence="8">
    <location>
        <begin position="9"/>
        <end position="30"/>
    </location>
</feature>
<dbReference type="OrthoDB" id="78296at2759"/>
<keyword evidence="4 8" id="KW-0812">Transmembrane</keyword>
<dbReference type="NCBIfam" id="TIGR01297">
    <property type="entry name" value="CDF"/>
    <property type="match status" value="1"/>
</dbReference>
<dbReference type="FunFam" id="1.20.1510.10:FF:000005">
    <property type="entry name" value="Putative Cation diffusion facilitator 1"/>
    <property type="match status" value="1"/>
</dbReference>
<dbReference type="SUPFAM" id="SSF160240">
    <property type="entry name" value="Cation efflux protein cytoplasmic domain-like"/>
    <property type="match status" value="1"/>
</dbReference>
<dbReference type="Gene3D" id="3.30.70.1350">
    <property type="entry name" value="Cation efflux protein, cytoplasmic domain"/>
    <property type="match status" value="1"/>
</dbReference>
<keyword evidence="3" id="KW-0813">Transport</keyword>
<keyword evidence="7 8" id="KW-0472">Membrane</keyword>
<name>A0A0N4VAI0_ENTVE</name>
<evidence type="ECO:0000256" key="4">
    <source>
        <dbReference type="ARBA" id="ARBA00022692"/>
    </source>
</evidence>
<protein>
    <submittedName>
        <fullName evidence="13">ZT_dimer domain-containing protein</fullName>
    </submittedName>
</protein>
<dbReference type="InterPro" id="IPR050291">
    <property type="entry name" value="CDF_Transporter"/>
</dbReference>
<dbReference type="PANTHER" id="PTHR43840:SF17">
    <property type="entry name" value="CATION EFFLUX PROTEIN CYTOPLASMIC DOMAIN-CONTAINING PROTEIN"/>
    <property type="match status" value="1"/>
</dbReference>
<feature type="domain" description="Cation efflux protein transmembrane" evidence="9">
    <location>
        <begin position="11"/>
        <end position="206"/>
    </location>
</feature>
<gene>
    <name evidence="11" type="ORF">EVEC_LOCUS6994</name>
</gene>
<evidence type="ECO:0000256" key="6">
    <source>
        <dbReference type="ARBA" id="ARBA00023065"/>
    </source>
</evidence>
<keyword evidence="12" id="KW-1185">Reference proteome</keyword>
<organism evidence="13">
    <name type="scientific">Enterobius vermicularis</name>
    <name type="common">Human pinworm</name>
    <dbReference type="NCBI Taxonomy" id="51028"/>
    <lineage>
        <taxon>Eukaryota</taxon>
        <taxon>Metazoa</taxon>
        <taxon>Ecdysozoa</taxon>
        <taxon>Nematoda</taxon>
        <taxon>Chromadorea</taxon>
        <taxon>Rhabditida</taxon>
        <taxon>Spirurina</taxon>
        <taxon>Oxyuridomorpha</taxon>
        <taxon>Oxyuroidea</taxon>
        <taxon>Oxyuridae</taxon>
        <taxon>Enterobius</taxon>
    </lineage>
</organism>
<feature type="transmembrane region" description="Helical" evidence="8">
    <location>
        <begin position="36"/>
        <end position="57"/>
    </location>
</feature>
<dbReference type="AlphaFoldDB" id="A0A0N4VAI0"/>
<feature type="transmembrane region" description="Helical" evidence="8">
    <location>
        <begin position="115"/>
        <end position="138"/>
    </location>
</feature>
<reference evidence="13" key="1">
    <citation type="submission" date="2017-02" db="UniProtKB">
        <authorList>
            <consortium name="WormBaseParasite"/>
        </authorList>
    </citation>
    <scope>IDENTIFICATION</scope>
</reference>
<evidence type="ECO:0000259" key="9">
    <source>
        <dbReference type="Pfam" id="PF01545"/>
    </source>
</evidence>